<proteinExistence type="predicted"/>
<keyword evidence="8 10" id="KW-1133">Transmembrane helix</keyword>
<accession>A0A089WJ67</accession>
<dbReference type="PROSITE" id="PS50893">
    <property type="entry name" value="ABC_TRANSPORTER_2"/>
    <property type="match status" value="1"/>
</dbReference>
<dbReference type="KEGG" id="psw:LK03_08820"/>
<evidence type="ECO:0000256" key="10">
    <source>
        <dbReference type="SAM" id="Phobius"/>
    </source>
</evidence>
<feature type="domain" description="ABC transmembrane type-1" evidence="12">
    <location>
        <begin position="157"/>
        <end position="436"/>
    </location>
</feature>
<evidence type="ECO:0000256" key="6">
    <source>
        <dbReference type="ARBA" id="ARBA00022801"/>
    </source>
</evidence>
<dbReference type="InterPro" id="IPR003439">
    <property type="entry name" value="ABC_transporter-like_ATP-bd"/>
</dbReference>
<keyword evidence="6" id="KW-0378">Hydrolase</keyword>
<dbReference type="GO" id="GO:0005886">
    <property type="term" value="C:plasma membrane"/>
    <property type="evidence" value="ECO:0007669"/>
    <property type="project" value="UniProtKB-SubCell"/>
</dbReference>
<dbReference type="SUPFAM" id="SSF90123">
    <property type="entry name" value="ABC transporter transmembrane region"/>
    <property type="match status" value="1"/>
</dbReference>
<dbReference type="GO" id="GO:0005524">
    <property type="term" value="F:ATP binding"/>
    <property type="evidence" value="ECO:0007669"/>
    <property type="project" value="UniProtKB-KW"/>
</dbReference>
<dbReference type="InterPro" id="IPR005074">
    <property type="entry name" value="Peptidase_C39"/>
</dbReference>
<keyword evidence="3" id="KW-1003">Cell membrane</keyword>
<dbReference type="InterPro" id="IPR017871">
    <property type="entry name" value="ABC_transporter-like_CS"/>
</dbReference>
<dbReference type="Proteomes" id="UP000029493">
    <property type="component" value="Chromosome"/>
</dbReference>
<evidence type="ECO:0000256" key="4">
    <source>
        <dbReference type="ARBA" id="ARBA00022692"/>
    </source>
</evidence>
<feature type="transmembrane region" description="Helical" evidence="10">
    <location>
        <begin position="392"/>
        <end position="417"/>
    </location>
</feature>
<evidence type="ECO:0000256" key="7">
    <source>
        <dbReference type="ARBA" id="ARBA00022840"/>
    </source>
</evidence>
<name>A0A089WJ67_9PSED</name>
<evidence type="ECO:0008006" key="16">
    <source>
        <dbReference type="Google" id="ProtNLM"/>
    </source>
</evidence>
<dbReference type="CDD" id="cd18588">
    <property type="entry name" value="ABC_6TM_CyaB_HlyB_like"/>
    <property type="match status" value="1"/>
</dbReference>
<keyword evidence="4 10" id="KW-0812">Transmembrane</keyword>
<keyword evidence="7" id="KW-0067">ATP-binding</keyword>
<reference evidence="14 15" key="1">
    <citation type="submission" date="2014-09" db="EMBL/GenBank/DDBJ databases">
        <authorList>
            <person name="Chan K.-G."/>
        </authorList>
    </citation>
    <scope>NUCLEOTIDE SEQUENCE [LARGE SCALE GENOMIC DNA]</scope>
    <source>
        <strain evidence="14 15">ND07</strain>
    </source>
</reference>
<feature type="transmembrane region" description="Helical" evidence="10">
    <location>
        <begin position="295"/>
        <end position="315"/>
    </location>
</feature>
<evidence type="ECO:0000313" key="14">
    <source>
        <dbReference type="EMBL" id="AIR89370.1"/>
    </source>
</evidence>
<evidence type="ECO:0000256" key="8">
    <source>
        <dbReference type="ARBA" id="ARBA00022989"/>
    </source>
</evidence>
<gene>
    <name evidence="14" type="ORF">LK03_08820</name>
</gene>
<keyword evidence="5" id="KW-0547">Nucleotide-binding</keyword>
<dbReference type="EMBL" id="CP009455">
    <property type="protein sequence ID" value="AIR89370.1"/>
    <property type="molecule type" value="Genomic_DNA"/>
</dbReference>
<dbReference type="PANTHER" id="PTHR43394">
    <property type="entry name" value="ATP-DEPENDENT PERMEASE MDL1, MITOCHONDRIAL"/>
    <property type="match status" value="1"/>
</dbReference>
<dbReference type="GO" id="GO:0015421">
    <property type="term" value="F:ABC-type oligopeptide transporter activity"/>
    <property type="evidence" value="ECO:0007669"/>
    <property type="project" value="TreeGrafter"/>
</dbReference>
<dbReference type="GO" id="GO:0016887">
    <property type="term" value="F:ATP hydrolysis activity"/>
    <property type="evidence" value="ECO:0007669"/>
    <property type="project" value="InterPro"/>
</dbReference>
<feature type="transmembrane region" description="Helical" evidence="10">
    <location>
        <begin position="157"/>
        <end position="179"/>
    </location>
</feature>
<feature type="transmembrane region" description="Helical" evidence="10">
    <location>
        <begin position="191"/>
        <end position="215"/>
    </location>
</feature>
<dbReference type="InterPro" id="IPR011527">
    <property type="entry name" value="ABC1_TM_dom"/>
</dbReference>
<dbReference type="FunFam" id="3.40.50.300:FF:000299">
    <property type="entry name" value="ABC transporter ATP-binding protein/permease"/>
    <property type="match status" value="1"/>
</dbReference>
<dbReference type="PROSITE" id="PS50990">
    <property type="entry name" value="PEPTIDASE_C39"/>
    <property type="match status" value="1"/>
</dbReference>
<dbReference type="Pfam" id="PF00005">
    <property type="entry name" value="ABC_tran"/>
    <property type="match status" value="1"/>
</dbReference>
<dbReference type="Pfam" id="PF03412">
    <property type="entry name" value="Peptidase_C39"/>
    <property type="match status" value="1"/>
</dbReference>
<feature type="domain" description="ABC transporter" evidence="11">
    <location>
        <begin position="468"/>
        <end position="703"/>
    </location>
</feature>
<keyword evidence="9 10" id="KW-0472">Membrane</keyword>
<dbReference type="GO" id="GO:0006508">
    <property type="term" value="P:proteolysis"/>
    <property type="evidence" value="ECO:0007669"/>
    <property type="project" value="InterPro"/>
</dbReference>
<keyword evidence="15" id="KW-1185">Reference proteome</keyword>
<comment type="subcellular location">
    <subcellularLocation>
        <location evidence="1">Cell membrane</location>
        <topology evidence="1">Multi-pass membrane protein</topology>
    </subcellularLocation>
</comment>
<feature type="domain" description="Peptidase C39" evidence="13">
    <location>
        <begin position="6"/>
        <end position="126"/>
    </location>
</feature>
<dbReference type="SUPFAM" id="SSF52540">
    <property type="entry name" value="P-loop containing nucleoside triphosphate hydrolases"/>
    <property type="match status" value="1"/>
</dbReference>
<dbReference type="InterPro" id="IPR039421">
    <property type="entry name" value="Type_1_exporter"/>
</dbReference>
<evidence type="ECO:0000256" key="1">
    <source>
        <dbReference type="ARBA" id="ARBA00004651"/>
    </source>
</evidence>
<dbReference type="PANTHER" id="PTHR43394:SF1">
    <property type="entry name" value="ATP-BINDING CASSETTE SUB-FAMILY B MEMBER 10, MITOCHONDRIAL"/>
    <property type="match status" value="1"/>
</dbReference>
<dbReference type="PROSITE" id="PS00211">
    <property type="entry name" value="ABC_TRANSPORTER_1"/>
    <property type="match status" value="1"/>
</dbReference>
<dbReference type="Gene3D" id="3.40.50.300">
    <property type="entry name" value="P-loop containing nucleotide triphosphate hydrolases"/>
    <property type="match status" value="1"/>
</dbReference>
<dbReference type="SMART" id="SM00382">
    <property type="entry name" value="AAA"/>
    <property type="match status" value="1"/>
</dbReference>
<dbReference type="AlphaFoldDB" id="A0A089WJ67"/>
<dbReference type="Pfam" id="PF00664">
    <property type="entry name" value="ABC_membrane"/>
    <property type="match status" value="1"/>
</dbReference>
<dbReference type="Gene3D" id="3.90.70.10">
    <property type="entry name" value="Cysteine proteinases"/>
    <property type="match status" value="1"/>
</dbReference>
<dbReference type="Gene3D" id="1.20.1560.10">
    <property type="entry name" value="ABC transporter type 1, transmembrane domain"/>
    <property type="match status" value="1"/>
</dbReference>
<organism evidence="14 15">
    <name type="scientific">Pseudomonas cremoricolorata</name>
    <dbReference type="NCBI Taxonomy" id="157783"/>
    <lineage>
        <taxon>Bacteria</taxon>
        <taxon>Pseudomonadati</taxon>
        <taxon>Pseudomonadota</taxon>
        <taxon>Gammaproteobacteria</taxon>
        <taxon>Pseudomonadales</taxon>
        <taxon>Pseudomonadaceae</taxon>
        <taxon>Pseudomonas</taxon>
    </lineage>
</organism>
<dbReference type="InterPro" id="IPR003593">
    <property type="entry name" value="AAA+_ATPase"/>
</dbReference>
<dbReference type="GO" id="GO:0008233">
    <property type="term" value="F:peptidase activity"/>
    <property type="evidence" value="ECO:0007669"/>
    <property type="project" value="InterPro"/>
</dbReference>
<dbReference type="eggNOG" id="COG2274">
    <property type="taxonomic scope" value="Bacteria"/>
</dbReference>
<evidence type="ECO:0000256" key="9">
    <source>
        <dbReference type="ARBA" id="ARBA00023136"/>
    </source>
</evidence>
<dbReference type="InterPro" id="IPR036640">
    <property type="entry name" value="ABC1_TM_sf"/>
</dbReference>
<dbReference type="PROSITE" id="PS50929">
    <property type="entry name" value="ABC_TM1F"/>
    <property type="match status" value="1"/>
</dbReference>
<evidence type="ECO:0000259" key="11">
    <source>
        <dbReference type="PROSITE" id="PS50893"/>
    </source>
</evidence>
<feature type="transmembrane region" description="Helical" evidence="10">
    <location>
        <begin position="264"/>
        <end position="289"/>
    </location>
</feature>
<keyword evidence="2" id="KW-0813">Transport</keyword>
<evidence type="ECO:0000313" key="15">
    <source>
        <dbReference type="Proteomes" id="UP000029493"/>
    </source>
</evidence>
<evidence type="ECO:0000256" key="5">
    <source>
        <dbReference type="ARBA" id="ARBA00022741"/>
    </source>
</evidence>
<evidence type="ECO:0000256" key="3">
    <source>
        <dbReference type="ARBA" id="ARBA00022475"/>
    </source>
</evidence>
<dbReference type="InterPro" id="IPR027417">
    <property type="entry name" value="P-loop_NTPase"/>
</dbReference>
<evidence type="ECO:0000256" key="2">
    <source>
        <dbReference type="ARBA" id="ARBA00022448"/>
    </source>
</evidence>
<protein>
    <recommendedName>
        <fullName evidence="16">Peptidase C39</fullName>
    </recommendedName>
</protein>
<evidence type="ECO:0000259" key="13">
    <source>
        <dbReference type="PROSITE" id="PS50990"/>
    </source>
</evidence>
<dbReference type="STRING" id="157783.LK03_08820"/>
<evidence type="ECO:0000259" key="12">
    <source>
        <dbReference type="PROSITE" id="PS50929"/>
    </source>
</evidence>
<sequence length="710" mass="77528">MTKPFDPEPSVDPSLWALAQLARHYRLACCADTLAHEFAQQGQPLSLDQFQHAARSAGFDTQVQRGRGRLHRLPLPAIGYDRENRPFVLWRRCANRTYIQYSGDAKPFAVSHAGLSSRCAGATVLLRPAAPQPSPERTALQWCWPVLRKYHGSLGRVLLAGVCLLAFSLVTPLFFQVVMDHVLVHRSLPTLAVMMTGLLAVMLFETLFSAARYGLFAHPLARIDAELKAGLFEHLLTVVPSFFAQRPVGEIAARMRELDTVRDFLTHHSLTVVLDGLFSLVFLAMMLLYSPALTAIVAVSLVAYATLALGWGPVLRHLAEQVQVRAADDQGFLVESLNAVRTLKGIGAERWTADQWDARITQAVQAQRRLGLSAAFAQESIGLVSKLVTAAILWWGVQAVMAGQLSVGSFIAFSLFANRVVQPALRMGQVWAQWQQAQVALQRLSMILEQPTQARLGITVLPRLTGHIALQSLCFRYDQDRPWALEDLNLVIESGQCIGITGASGSGKSTLLKLLLGFAALDKGTVRLDGHDIATADMASLRRQIGVVTQHPFLFKGSVHDNIALACPGAGAEQVRNAARLAGADAFIQRLPGGYQAPLTEAAGNLSGGQRQRIAIARALLTNPPILLFDEATSALDAQSQTELLNHLPTIARGRTMIMIAHRLETLTSCDRIVVLSEGRLVEQGTPAELAAMPDGHYARLLHIQQEEYA</sequence>